<dbReference type="Pfam" id="PF06985">
    <property type="entry name" value="HET"/>
    <property type="match status" value="1"/>
</dbReference>
<dbReference type="AlphaFoldDB" id="A0AA39Y4B5"/>
<reference evidence="2" key="1">
    <citation type="submission" date="2023-06" db="EMBL/GenBank/DDBJ databases">
        <title>Genome-scale phylogeny and comparative genomics of the fungal order Sordariales.</title>
        <authorList>
            <consortium name="Lawrence Berkeley National Laboratory"/>
            <person name="Hensen N."/>
            <person name="Bonometti L."/>
            <person name="Westerberg I."/>
            <person name="Brannstrom I.O."/>
            <person name="Guillou S."/>
            <person name="Cros-Aarteil S."/>
            <person name="Calhoun S."/>
            <person name="Haridas S."/>
            <person name="Kuo A."/>
            <person name="Mondo S."/>
            <person name="Pangilinan J."/>
            <person name="Riley R."/>
            <person name="Labutti K."/>
            <person name="Andreopoulos B."/>
            <person name="Lipzen A."/>
            <person name="Chen C."/>
            <person name="Yanf M."/>
            <person name="Daum C."/>
            <person name="Ng V."/>
            <person name="Clum A."/>
            <person name="Steindorff A."/>
            <person name="Ohm R."/>
            <person name="Martin F."/>
            <person name="Silar P."/>
            <person name="Natvig D."/>
            <person name="Lalanne C."/>
            <person name="Gautier V."/>
            <person name="Ament-Velasquez S.L."/>
            <person name="Kruys A."/>
            <person name="Hutchinson M.I."/>
            <person name="Powell A.J."/>
            <person name="Barry K."/>
            <person name="Miller A.N."/>
            <person name="Grigoriev I.V."/>
            <person name="Debuchy R."/>
            <person name="Gladieux P."/>
            <person name="Thoren M.H."/>
            <person name="Johannesson H."/>
        </authorList>
    </citation>
    <scope>NUCLEOTIDE SEQUENCE</scope>
    <source>
        <strain evidence="2">SMH2532-1</strain>
    </source>
</reference>
<name>A0AA39Y4B5_9PEZI</name>
<sequence>MLIDVNNEKLRMDGGIGPRYVALSYVWGDAHSLKTTKWNVGQLQQDGALRMWQHFIPRVIGDTMDFTKRLGVRYLWVDSLCIVQDDENLRQGVYFRTTPVPDHDVYRQG</sequence>
<evidence type="ECO:0000313" key="2">
    <source>
        <dbReference type="EMBL" id="KAK0645793.1"/>
    </source>
</evidence>
<accession>A0AA39Y4B5</accession>
<feature type="domain" description="Heterokaryon incompatibility" evidence="1">
    <location>
        <begin position="20"/>
        <end position="88"/>
    </location>
</feature>
<protein>
    <recommendedName>
        <fullName evidence="1">Heterokaryon incompatibility domain-containing protein</fullName>
    </recommendedName>
</protein>
<gene>
    <name evidence="2" type="ORF">B0T16DRAFT_146810</name>
</gene>
<comment type="caution">
    <text evidence="2">The sequence shown here is derived from an EMBL/GenBank/DDBJ whole genome shotgun (WGS) entry which is preliminary data.</text>
</comment>
<dbReference type="Proteomes" id="UP001174936">
    <property type="component" value="Unassembled WGS sequence"/>
</dbReference>
<dbReference type="PANTHER" id="PTHR33112:SF12">
    <property type="entry name" value="HETEROKARYON INCOMPATIBILITY DOMAIN-CONTAINING PROTEIN"/>
    <property type="match status" value="1"/>
</dbReference>
<evidence type="ECO:0000259" key="1">
    <source>
        <dbReference type="Pfam" id="PF06985"/>
    </source>
</evidence>
<dbReference type="EMBL" id="JAULSV010000004">
    <property type="protein sequence ID" value="KAK0645793.1"/>
    <property type="molecule type" value="Genomic_DNA"/>
</dbReference>
<dbReference type="PANTHER" id="PTHR33112">
    <property type="entry name" value="DOMAIN PROTEIN, PUTATIVE-RELATED"/>
    <property type="match status" value="1"/>
</dbReference>
<organism evidence="2 3">
    <name type="scientific">Cercophora newfieldiana</name>
    <dbReference type="NCBI Taxonomy" id="92897"/>
    <lineage>
        <taxon>Eukaryota</taxon>
        <taxon>Fungi</taxon>
        <taxon>Dikarya</taxon>
        <taxon>Ascomycota</taxon>
        <taxon>Pezizomycotina</taxon>
        <taxon>Sordariomycetes</taxon>
        <taxon>Sordariomycetidae</taxon>
        <taxon>Sordariales</taxon>
        <taxon>Lasiosphaeriaceae</taxon>
        <taxon>Cercophora</taxon>
    </lineage>
</organism>
<keyword evidence="3" id="KW-1185">Reference proteome</keyword>
<evidence type="ECO:0000313" key="3">
    <source>
        <dbReference type="Proteomes" id="UP001174936"/>
    </source>
</evidence>
<proteinExistence type="predicted"/>
<dbReference type="InterPro" id="IPR010730">
    <property type="entry name" value="HET"/>
</dbReference>